<dbReference type="InterPro" id="IPR009057">
    <property type="entry name" value="Homeodomain-like_sf"/>
</dbReference>
<comment type="caution">
    <text evidence="5">The sequence shown here is derived from an EMBL/GenBank/DDBJ whole genome shotgun (WGS) entry which is preliminary data.</text>
</comment>
<proteinExistence type="predicted"/>
<evidence type="ECO:0000313" key="5">
    <source>
        <dbReference type="EMBL" id="MBR0561123.1"/>
    </source>
</evidence>
<keyword evidence="2" id="KW-0238">DNA-binding</keyword>
<dbReference type="PROSITE" id="PS01124">
    <property type="entry name" value="HTH_ARAC_FAMILY_2"/>
    <property type="match status" value="1"/>
</dbReference>
<protein>
    <submittedName>
        <fullName evidence="5">Helix-turn-helix transcriptional regulator</fullName>
    </submittedName>
</protein>
<dbReference type="EMBL" id="JAGQFT010000003">
    <property type="protein sequence ID" value="MBR0561123.1"/>
    <property type="molecule type" value="Genomic_DNA"/>
</dbReference>
<dbReference type="RefSeq" id="WP_211925090.1">
    <property type="nucleotide sequence ID" value="NZ_JAGQFT020000009.1"/>
</dbReference>
<dbReference type="InterPro" id="IPR050204">
    <property type="entry name" value="AraC_XylS_family_regulators"/>
</dbReference>
<dbReference type="InterPro" id="IPR018062">
    <property type="entry name" value="HTH_AraC-typ_CS"/>
</dbReference>
<keyword evidence="1" id="KW-0805">Transcription regulation</keyword>
<evidence type="ECO:0000313" key="7">
    <source>
        <dbReference type="Proteomes" id="UP000675747"/>
    </source>
</evidence>
<dbReference type="AlphaFoldDB" id="A0A8J7VSR6"/>
<dbReference type="Proteomes" id="UP000675747">
    <property type="component" value="Unassembled WGS sequence"/>
</dbReference>
<dbReference type="InterPro" id="IPR018060">
    <property type="entry name" value="HTH_AraC"/>
</dbReference>
<evidence type="ECO:0000256" key="1">
    <source>
        <dbReference type="ARBA" id="ARBA00023015"/>
    </source>
</evidence>
<dbReference type="EMBL" id="JAGQFT020000009">
    <property type="protein sequence ID" value="MBS7458116.1"/>
    <property type="molecule type" value="Genomic_DNA"/>
</dbReference>
<dbReference type="PANTHER" id="PTHR46796">
    <property type="entry name" value="HTH-TYPE TRANSCRIPTIONAL ACTIVATOR RHAS-RELATED"/>
    <property type="match status" value="1"/>
</dbReference>
<keyword evidence="7" id="KW-1185">Reference proteome</keyword>
<gene>
    <name evidence="5" type="ORF">KB893_01110</name>
    <name evidence="6" type="ORF">KB893_013330</name>
</gene>
<dbReference type="SMART" id="SM00342">
    <property type="entry name" value="HTH_ARAC"/>
    <property type="match status" value="1"/>
</dbReference>
<accession>A0A8J7VSR6</accession>
<dbReference type="InterPro" id="IPR020449">
    <property type="entry name" value="Tscrpt_reg_AraC-type_HTH"/>
</dbReference>
<dbReference type="PROSITE" id="PS00041">
    <property type="entry name" value="HTH_ARAC_FAMILY_1"/>
    <property type="match status" value="1"/>
</dbReference>
<dbReference type="PANTHER" id="PTHR46796:SF6">
    <property type="entry name" value="ARAC SUBFAMILY"/>
    <property type="match status" value="1"/>
</dbReference>
<name>A0A8J7VSR6_9GAMM</name>
<dbReference type="PRINTS" id="PR00032">
    <property type="entry name" value="HTHARAC"/>
</dbReference>
<organism evidence="5">
    <name type="scientific">Coralloluteibacterium stylophorae</name>
    <dbReference type="NCBI Taxonomy" id="1776034"/>
    <lineage>
        <taxon>Bacteria</taxon>
        <taxon>Pseudomonadati</taxon>
        <taxon>Pseudomonadota</taxon>
        <taxon>Gammaproteobacteria</taxon>
        <taxon>Lysobacterales</taxon>
        <taxon>Lysobacteraceae</taxon>
        <taxon>Coralloluteibacterium</taxon>
    </lineage>
</organism>
<evidence type="ECO:0000313" key="6">
    <source>
        <dbReference type="EMBL" id="MBS7458116.1"/>
    </source>
</evidence>
<dbReference type="GO" id="GO:0003700">
    <property type="term" value="F:DNA-binding transcription factor activity"/>
    <property type="evidence" value="ECO:0007669"/>
    <property type="project" value="InterPro"/>
</dbReference>
<feature type="domain" description="HTH araC/xylS-type" evidence="4">
    <location>
        <begin position="1"/>
        <end position="91"/>
    </location>
</feature>
<dbReference type="Pfam" id="PF12833">
    <property type="entry name" value="HTH_18"/>
    <property type="match status" value="1"/>
</dbReference>
<evidence type="ECO:0000256" key="3">
    <source>
        <dbReference type="ARBA" id="ARBA00023163"/>
    </source>
</evidence>
<reference evidence="5" key="2">
    <citation type="submission" date="2021-04" db="EMBL/GenBank/DDBJ databases">
        <authorList>
            <person name="Karlyshev A.V."/>
        </authorList>
    </citation>
    <scope>NUCLEOTIDE SEQUENCE</scope>
    <source>
        <strain evidence="5">LMG 29479</strain>
    </source>
</reference>
<sequence length="105" mass="11667">MHLGGPVTLAELAAAACMSRFHFARRFRQSTGESPMQYVMRRRIECAMPMLADSARSVAAIALELGFFDQSHFTRSFRRLVGMAPRDYRRRYPAPGARSAEGAGG</sequence>
<dbReference type="SUPFAM" id="SSF46689">
    <property type="entry name" value="Homeodomain-like"/>
    <property type="match status" value="2"/>
</dbReference>
<evidence type="ECO:0000259" key="4">
    <source>
        <dbReference type="PROSITE" id="PS01124"/>
    </source>
</evidence>
<keyword evidence="3" id="KW-0804">Transcription</keyword>
<reference evidence="6 7" key="1">
    <citation type="journal article" date="2021" name="Microbiol. Resour. Announc.">
        <title>Draft Genome Sequence of Coralloluteibacterium stylophorae LMG 29479T.</title>
        <authorList>
            <person name="Karlyshev A.V."/>
            <person name="Kudryashova E.B."/>
            <person name="Ariskina E.V."/>
            <person name="Conroy A.P."/>
            <person name="Abidueva E.Y."/>
        </authorList>
    </citation>
    <scope>NUCLEOTIDE SEQUENCE [LARGE SCALE GENOMIC DNA]</scope>
    <source>
        <strain evidence="6 7">LMG 29479</strain>
    </source>
</reference>
<evidence type="ECO:0000256" key="2">
    <source>
        <dbReference type="ARBA" id="ARBA00023125"/>
    </source>
</evidence>
<dbReference type="Gene3D" id="1.10.10.60">
    <property type="entry name" value="Homeodomain-like"/>
    <property type="match status" value="2"/>
</dbReference>
<dbReference type="GO" id="GO:0043565">
    <property type="term" value="F:sequence-specific DNA binding"/>
    <property type="evidence" value="ECO:0007669"/>
    <property type="project" value="InterPro"/>
</dbReference>